<dbReference type="CDD" id="cd06583">
    <property type="entry name" value="PGRP"/>
    <property type="match status" value="2"/>
</dbReference>
<dbReference type="InterPro" id="IPR002502">
    <property type="entry name" value="Amidase_domain"/>
</dbReference>
<dbReference type="Proteomes" id="UP001359485">
    <property type="component" value="Unassembled WGS sequence"/>
</dbReference>
<evidence type="ECO:0000256" key="4">
    <source>
        <dbReference type="SAM" id="Phobius"/>
    </source>
</evidence>
<dbReference type="SUPFAM" id="SSF55846">
    <property type="entry name" value="N-acetylmuramoyl-L-alanine amidase-like"/>
    <property type="match status" value="2"/>
</dbReference>
<keyword evidence="4" id="KW-0812">Transmembrane</keyword>
<dbReference type="SMART" id="SM00701">
    <property type="entry name" value="PGRP"/>
    <property type="match status" value="2"/>
</dbReference>
<evidence type="ECO:0000313" key="6">
    <source>
        <dbReference type="EMBL" id="KAK6626912.1"/>
    </source>
</evidence>
<feature type="domain" description="Peptidoglycan recognition protein family" evidence="5">
    <location>
        <begin position="408"/>
        <end position="550"/>
    </location>
</feature>
<reference evidence="6 7" key="1">
    <citation type="submission" date="2023-09" db="EMBL/GenBank/DDBJ databases">
        <title>Genomes of two closely related lineages of the louse Polyplax serrata with different host specificities.</title>
        <authorList>
            <person name="Martinu J."/>
            <person name="Tarabai H."/>
            <person name="Stefka J."/>
            <person name="Hypsa V."/>
        </authorList>
    </citation>
    <scope>NUCLEOTIDE SEQUENCE [LARGE SCALE GENOMIC DNA]</scope>
    <source>
        <strain evidence="6">98ZLc_SE</strain>
    </source>
</reference>
<feature type="transmembrane region" description="Helical" evidence="4">
    <location>
        <begin position="168"/>
        <end position="189"/>
    </location>
</feature>
<proteinExistence type="inferred from homology"/>
<organism evidence="6 7">
    <name type="scientific">Polyplax serrata</name>
    <name type="common">Common mouse louse</name>
    <dbReference type="NCBI Taxonomy" id="468196"/>
    <lineage>
        <taxon>Eukaryota</taxon>
        <taxon>Metazoa</taxon>
        <taxon>Ecdysozoa</taxon>
        <taxon>Arthropoda</taxon>
        <taxon>Hexapoda</taxon>
        <taxon>Insecta</taxon>
        <taxon>Pterygota</taxon>
        <taxon>Neoptera</taxon>
        <taxon>Paraneoptera</taxon>
        <taxon>Psocodea</taxon>
        <taxon>Troctomorpha</taxon>
        <taxon>Phthiraptera</taxon>
        <taxon>Anoplura</taxon>
        <taxon>Polyplacidae</taxon>
        <taxon>Polyplax</taxon>
    </lineage>
</organism>
<gene>
    <name evidence="6" type="ORF">RUM44_009389</name>
</gene>
<dbReference type="Pfam" id="PF01510">
    <property type="entry name" value="Amidase_2"/>
    <property type="match status" value="2"/>
</dbReference>
<dbReference type="InterPro" id="IPR036505">
    <property type="entry name" value="Amidase/PGRP_sf"/>
</dbReference>
<name>A0ABR1AUA0_POLSC</name>
<keyword evidence="4" id="KW-1133">Transmembrane helix</keyword>
<protein>
    <recommendedName>
        <fullName evidence="5">Peptidoglycan recognition protein family domain-containing protein</fullName>
    </recommendedName>
</protein>
<dbReference type="EMBL" id="JAWJWF010000045">
    <property type="protein sequence ID" value="KAK6626912.1"/>
    <property type="molecule type" value="Genomic_DNA"/>
</dbReference>
<dbReference type="Gene3D" id="3.40.80.10">
    <property type="entry name" value="Peptidoglycan recognition protein-like"/>
    <property type="match status" value="2"/>
</dbReference>
<comment type="similarity">
    <text evidence="1">Belongs to the N-acetylmuramoyl-L-alanine amidase 2 family.</text>
</comment>
<accession>A0ABR1AUA0</accession>
<dbReference type="InterPro" id="IPR006619">
    <property type="entry name" value="PGRP_domain_met/bac"/>
</dbReference>
<sequence length="582" mass="65549">MYLTNSESMPGTRWCSSSVFFLKAPQVMDEKIDHLEASQASDLWQKIETDFDVSRLDELAADGVNVHCINSSDFVVGRQTNFNGPVTIINCEKNLLRKGLIPVKNESDDKGEKVVIRDKVLSESASVKIREMALKNTGGKEKFDFEEGCKEEKPVPWLKRTLCRMPNVLWLCLVAIFIGTIVTALLVLLKQESEDSRQMSDAEETELEPCNSSVERKDTNCIYGEYPWGGRKNHGIPPLSSPVPYVVISETGGNICFDFKSCLPKVENFQVEVEEYENMSCNFLVGGDGHIYEDLGWNLTNSLKGPVSQENLHICLIGNDIDYPTYPQVETAKKLVQFASSNNFLSKNYILMASNVTSQRKLSTYVYNIIKKWPKFRQDPFDGGKDVSDLKPPDALDDFDGFPRDGEYHIYTKDDWGGLPPTSAIEMKLPVPYVVISHSVTSLCYELKFCASLLRGIQKYHQSITYADIAYNFMVDSEGNIYIGRGWTRRNVAGGFINGRNVDINLIGDYSTSVKPTIRQMNAIKYLLKLGVKTGKLADDYSLLAANSTFSTLSPGKNVYEIIKTWSHFDPHPEEHVKEEEP</sequence>
<feature type="domain" description="Peptidoglycan recognition protein family" evidence="5">
    <location>
        <begin position="228"/>
        <end position="358"/>
    </location>
</feature>
<dbReference type="InterPro" id="IPR015510">
    <property type="entry name" value="PGRP"/>
</dbReference>
<evidence type="ECO:0000256" key="1">
    <source>
        <dbReference type="ARBA" id="ARBA00007553"/>
    </source>
</evidence>
<evidence type="ECO:0000313" key="7">
    <source>
        <dbReference type="Proteomes" id="UP001359485"/>
    </source>
</evidence>
<comment type="caution">
    <text evidence="6">The sequence shown here is derived from an EMBL/GenBank/DDBJ whole genome shotgun (WGS) entry which is preliminary data.</text>
</comment>
<keyword evidence="3" id="KW-0391">Immunity</keyword>
<keyword evidence="7" id="KW-1185">Reference proteome</keyword>
<keyword evidence="2" id="KW-0399">Innate immunity</keyword>
<evidence type="ECO:0000256" key="2">
    <source>
        <dbReference type="ARBA" id="ARBA00022588"/>
    </source>
</evidence>
<dbReference type="PANTHER" id="PTHR11022:SF74">
    <property type="entry name" value="PEPTIDOGLYCAN-RECOGNITION PROTEIN SA"/>
    <property type="match status" value="1"/>
</dbReference>
<evidence type="ECO:0000256" key="3">
    <source>
        <dbReference type="ARBA" id="ARBA00022859"/>
    </source>
</evidence>
<keyword evidence="4" id="KW-0472">Membrane</keyword>
<dbReference type="PANTHER" id="PTHR11022">
    <property type="entry name" value="PEPTIDOGLYCAN RECOGNITION PROTEIN"/>
    <property type="match status" value="1"/>
</dbReference>
<evidence type="ECO:0000259" key="5">
    <source>
        <dbReference type="SMART" id="SM00701"/>
    </source>
</evidence>